<accession>A0A2Z5ZAR0</accession>
<dbReference type="EMBL" id="AP018504">
    <property type="protein sequence ID" value="BBC77443.1"/>
    <property type="molecule type" value="Genomic_DNA"/>
</dbReference>
<organism evidence="2">
    <name type="scientific">Nitzschia sp. PL3-2</name>
    <dbReference type="NCBI Taxonomy" id="2083271"/>
    <lineage>
        <taxon>Eukaryota</taxon>
        <taxon>Sar</taxon>
        <taxon>Stramenopiles</taxon>
        <taxon>Ochrophyta</taxon>
        <taxon>Bacillariophyta</taxon>
        <taxon>Bacillariophyceae</taxon>
        <taxon>Bacillariophycidae</taxon>
        <taxon>Bacillariales</taxon>
        <taxon>Bacillariaceae</taxon>
        <taxon>Nitzschia</taxon>
    </lineage>
</organism>
<geneLocation type="plastid" evidence="2"/>
<feature type="transmembrane region" description="Helical" evidence="1">
    <location>
        <begin position="7"/>
        <end position="27"/>
    </location>
</feature>
<gene>
    <name evidence="2" type="primary">orf120</name>
</gene>
<protein>
    <submittedName>
        <fullName evidence="2">Uncharacterized protein</fullName>
    </submittedName>
</protein>
<evidence type="ECO:0000256" key="1">
    <source>
        <dbReference type="SAM" id="Phobius"/>
    </source>
</evidence>
<reference evidence="2" key="1">
    <citation type="submission" date="2018-02" db="EMBL/GenBank/DDBJ databases">
        <title>Evolution and diversity of non-photosynthetic diatom plastid genomes.</title>
        <authorList>
            <person name="Kamikawa R."/>
            <person name="Ishii K."/>
        </authorList>
    </citation>
    <scope>NUCLEOTIDE SEQUENCE</scope>
    <source>
        <strain evidence="2">PL3-2</strain>
    </source>
</reference>
<dbReference type="AlphaFoldDB" id="A0A2Z5ZAR0"/>
<name>A0A2Z5ZAR0_9STRA</name>
<keyword evidence="2" id="KW-0934">Plastid</keyword>
<sequence length="139" mass="17337">MKFFFKLIYTGFINNLFLIFIFFKIIWKNLNNLLKAQRLIIKKKILNSEIIFFKARLSYYFFYEKLFKIINKIKKIKYKTFFYNKNILKIKLFIIKNYIINIYKNITQSFLVEEYQFYLNIINNIIFILLKKIKYKLVN</sequence>
<keyword evidence="1" id="KW-0812">Transmembrane</keyword>
<keyword evidence="1" id="KW-1133">Transmembrane helix</keyword>
<proteinExistence type="predicted"/>
<evidence type="ECO:0000313" key="2">
    <source>
        <dbReference type="EMBL" id="BBC77443.1"/>
    </source>
</evidence>
<keyword evidence="1" id="KW-0472">Membrane</keyword>